<evidence type="ECO:0000313" key="1">
    <source>
        <dbReference type="EMBL" id="MCI4659916.1"/>
    </source>
</evidence>
<sequence length="83" mass="9131">MKNEHVTPPGCGEFDTYEIRLQGQLDAGWTDWFDGFRLTERNDGTTALTGTVVDQAALHGLLRRVGDLGATLISVNVLTRADR</sequence>
<dbReference type="EMBL" id="JALGAR010000007">
    <property type="protein sequence ID" value="MCI4659916.1"/>
    <property type="molecule type" value="Genomic_DNA"/>
</dbReference>
<proteinExistence type="predicted"/>
<accession>A0AA41UMJ8</accession>
<dbReference type="Proteomes" id="UP001165341">
    <property type="component" value="Unassembled WGS sequence"/>
</dbReference>
<evidence type="ECO:0000313" key="2">
    <source>
        <dbReference type="Proteomes" id="UP001165341"/>
    </source>
</evidence>
<dbReference type="RefSeq" id="WP_243013360.1">
    <property type="nucleotide sequence ID" value="NZ_JALGAR010000007.1"/>
</dbReference>
<reference evidence="1" key="1">
    <citation type="submission" date="2022-03" db="EMBL/GenBank/DDBJ databases">
        <title>Cryobacterium sp. nov. strain ZS14-85, isolated from Antarctic soil.</title>
        <authorList>
            <person name="Li J."/>
            <person name="Niu G."/>
        </authorList>
    </citation>
    <scope>NUCLEOTIDE SEQUENCE</scope>
    <source>
        <strain evidence="1">ZS14-85</strain>
    </source>
</reference>
<dbReference type="AlphaFoldDB" id="A0AA41UMJ8"/>
<comment type="caution">
    <text evidence="1">The sequence shown here is derived from an EMBL/GenBank/DDBJ whole genome shotgun (WGS) entry which is preliminary data.</text>
</comment>
<evidence type="ECO:0008006" key="3">
    <source>
        <dbReference type="Google" id="ProtNLM"/>
    </source>
</evidence>
<protein>
    <recommendedName>
        <fullName evidence="3">BON domain-containing protein</fullName>
    </recommendedName>
</protein>
<name>A0AA41UMJ8_9MICO</name>
<keyword evidence="2" id="KW-1185">Reference proteome</keyword>
<organism evidence="1 2">
    <name type="scientific">Cryobacterium zhongshanensis</name>
    <dbReference type="NCBI Taxonomy" id="2928153"/>
    <lineage>
        <taxon>Bacteria</taxon>
        <taxon>Bacillati</taxon>
        <taxon>Actinomycetota</taxon>
        <taxon>Actinomycetes</taxon>
        <taxon>Micrococcales</taxon>
        <taxon>Microbacteriaceae</taxon>
        <taxon>Cryobacterium</taxon>
    </lineage>
</organism>
<gene>
    <name evidence="1" type="ORF">MQH31_19075</name>
</gene>